<evidence type="ECO:0000256" key="7">
    <source>
        <dbReference type="ARBA" id="ARBA00022927"/>
    </source>
</evidence>
<organism evidence="15 16">
    <name type="scientific">Sulfuricaulis limicola</name>
    <dbReference type="NCBI Taxonomy" id="1620215"/>
    <lineage>
        <taxon>Bacteria</taxon>
        <taxon>Pseudomonadati</taxon>
        <taxon>Pseudomonadota</taxon>
        <taxon>Gammaproteobacteria</taxon>
        <taxon>Acidiferrobacterales</taxon>
        <taxon>Acidiferrobacteraceae</taxon>
        <taxon>Sulfuricaulis</taxon>
    </lineage>
</organism>
<evidence type="ECO:0000313" key="16">
    <source>
        <dbReference type="Proteomes" id="UP000243180"/>
    </source>
</evidence>
<keyword evidence="16" id="KW-1185">Reference proteome</keyword>
<dbReference type="Gene3D" id="2.50.20.10">
    <property type="entry name" value="Lipoprotein localisation LolA/LolB/LppX"/>
    <property type="match status" value="1"/>
</dbReference>
<dbReference type="InterPro" id="IPR004565">
    <property type="entry name" value="OM_lipoprot_LolB"/>
</dbReference>
<evidence type="ECO:0000256" key="3">
    <source>
        <dbReference type="ARBA" id="ARBA00011245"/>
    </source>
</evidence>
<dbReference type="GO" id="GO:0009279">
    <property type="term" value="C:cell outer membrane"/>
    <property type="evidence" value="ECO:0007669"/>
    <property type="project" value="UniProtKB-SubCell"/>
</dbReference>
<proteinExistence type="inferred from homology"/>
<name>A0A1B4XDZ9_9GAMM</name>
<evidence type="ECO:0000256" key="11">
    <source>
        <dbReference type="ARBA" id="ARBA00023237"/>
    </source>
</evidence>
<sequence>MRPIPGLVIIFVSLLSGCATAPLPPAADLDPVWQARQAALVSVTAWQLRGRLALRAADQGGHATLSWKRDGERHRMDFTGPLGRGHLRLTQDSQGAELRDADRRVWRAADAGRLLYRATGWIVPLDGLNYWVLGLPAPGPVANLQLDEQGRLKRLLQSGWDIQFLEYTRHGAFDLPSKMYITRQDRHADGNPAEGEILEVRLSIEQWTLP</sequence>
<evidence type="ECO:0000256" key="13">
    <source>
        <dbReference type="HAMAP-Rule" id="MF_00233"/>
    </source>
</evidence>
<keyword evidence="8 13" id="KW-0472">Membrane</keyword>
<evidence type="ECO:0000256" key="1">
    <source>
        <dbReference type="ARBA" id="ARBA00004459"/>
    </source>
</evidence>
<evidence type="ECO:0000256" key="9">
    <source>
        <dbReference type="ARBA" id="ARBA00023139"/>
    </source>
</evidence>
<reference evidence="15 16" key="1">
    <citation type="submission" date="2015-05" db="EMBL/GenBank/DDBJ databases">
        <title>Complete genome sequence of a sulfur-oxidizing gammaproteobacterium strain HA5.</title>
        <authorList>
            <person name="Miura A."/>
            <person name="Kojima H."/>
            <person name="Fukui M."/>
        </authorList>
    </citation>
    <scope>NUCLEOTIDE SEQUENCE [LARGE SCALE GENOMIC DNA]</scope>
    <source>
        <strain evidence="15 16">HA5</strain>
    </source>
</reference>
<dbReference type="GO" id="GO:0015031">
    <property type="term" value="P:protein transport"/>
    <property type="evidence" value="ECO:0007669"/>
    <property type="project" value="UniProtKB-KW"/>
</dbReference>
<evidence type="ECO:0000256" key="6">
    <source>
        <dbReference type="ARBA" id="ARBA00022729"/>
    </source>
</evidence>
<evidence type="ECO:0000256" key="10">
    <source>
        <dbReference type="ARBA" id="ARBA00023186"/>
    </source>
</evidence>
<dbReference type="CDD" id="cd16326">
    <property type="entry name" value="LolB"/>
    <property type="match status" value="1"/>
</dbReference>
<dbReference type="InParanoid" id="A0A1B4XDZ9"/>
<dbReference type="InterPro" id="IPR029046">
    <property type="entry name" value="LolA/LolB/LppX"/>
</dbReference>
<feature type="chain" id="PRO_5008882130" description="Outer-membrane lipoprotein LolB" evidence="14">
    <location>
        <begin position="22"/>
        <end position="210"/>
    </location>
</feature>
<dbReference type="FunCoup" id="A0A1B4XDZ9">
    <property type="interactions" value="83"/>
</dbReference>
<evidence type="ECO:0000256" key="8">
    <source>
        <dbReference type="ARBA" id="ARBA00023136"/>
    </source>
</evidence>
<dbReference type="AlphaFoldDB" id="A0A1B4XDZ9"/>
<dbReference type="GO" id="GO:0044874">
    <property type="term" value="P:lipoprotein localization to outer membrane"/>
    <property type="evidence" value="ECO:0007669"/>
    <property type="project" value="UniProtKB-UniRule"/>
</dbReference>
<dbReference type="Proteomes" id="UP000243180">
    <property type="component" value="Chromosome"/>
</dbReference>
<keyword evidence="12 13" id="KW-0449">Lipoprotein</keyword>
<dbReference type="Pfam" id="PF03550">
    <property type="entry name" value="LolB"/>
    <property type="match status" value="1"/>
</dbReference>
<comment type="similarity">
    <text evidence="2 13">Belongs to the LolB family.</text>
</comment>
<protein>
    <recommendedName>
        <fullName evidence="4 13">Outer-membrane lipoprotein LolB</fullName>
    </recommendedName>
</protein>
<evidence type="ECO:0000256" key="14">
    <source>
        <dbReference type="SAM" id="SignalP"/>
    </source>
</evidence>
<dbReference type="PROSITE" id="PS51257">
    <property type="entry name" value="PROKAR_LIPOPROTEIN"/>
    <property type="match status" value="1"/>
</dbReference>
<keyword evidence="5 13" id="KW-0813">Transport</keyword>
<evidence type="ECO:0000256" key="4">
    <source>
        <dbReference type="ARBA" id="ARBA00016202"/>
    </source>
</evidence>
<comment type="subunit">
    <text evidence="3 13">Monomer.</text>
</comment>
<keyword evidence="7 13" id="KW-0653">Protein transport</keyword>
<dbReference type="RefSeq" id="WP_096359938.1">
    <property type="nucleotide sequence ID" value="NZ_AP014879.1"/>
</dbReference>
<evidence type="ECO:0000313" key="15">
    <source>
        <dbReference type="EMBL" id="BAV33036.1"/>
    </source>
</evidence>
<accession>A0A1B4XDZ9</accession>
<dbReference type="NCBIfam" id="TIGR00548">
    <property type="entry name" value="lolB"/>
    <property type="match status" value="1"/>
</dbReference>
<dbReference type="EMBL" id="AP014879">
    <property type="protein sequence ID" value="BAV33036.1"/>
    <property type="molecule type" value="Genomic_DNA"/>
</dbReference>
<dbReference type="OrthoDB" id="9797618at2"/>
<keyword evidence="10 13" id="KW-0143">Chaperone</keyword>
<keyword evidence="6 13" id="KW-0732">Signal</keyword>
<evidence type="ECO:0000256" key="5">
    <source>
        <dbReference type="ARBA" id="ARBA00022448"/>
    </source>
</evidence>
<comment type="subcellular location">
    <subcellularLocation>
        <location evidence="1 13">Cell outer membrane</location>
        <topology evidence="1 13">Lipid-anchor</topology>
    </subcellularLocation>
</comment>
<evidence type="ECO:0000256" key="2">
    <source>
        <dbReference type="ARBA" id="ARBA00009696"/>
    </source>
</evidence>
<feature type="signal peptide" evidence="14">
    <location>
        <begin position="1"/>
        <end position="21"/>
    </location>
</feature>
<keyword evidence="9 13" id="KW-0564">Palmitate</keyword>
<dbReference type="KEGG" id="slim:SCL_0714"/>
<comment type="function">
    <text evidence="13">Plays a critical role in the incorporation of lipoproteins in the outer membrane after they are released by the LolA protein.</text>
</comment>
<dbReference type="HAMAP" id="MF_00233">
    <property type="entry name" value="LolB"/>
    <property type="match status" value="1"/>
</dbReference>
<dbReference type="SUPFAM" id="SSF89392">
    <property type="entry name" value="Prokaryotic lipoproteins and lipoprotein localization factors"/>
    <property type="match status" value="1"/>
</dbReference>
<keyword evidence="11 13" id="KW-0998">Cell outer membrane</keyword>
<evidence type="ECO:0000256" key="12">
    <source>
        <dbReference type="ARBA" id="ARBA00023288"/>
    </source>
</evidence>
<gene>
    <name evidence="13" type="primary">lolB</name>
    <name evidence="15" type="ORF">SCL_0714</name>
</gene>